<feature type="transmembrane region" description="Helical" evidence="8">
    <location>
        <begin position="78"/>
        <end position="96"/>
    </location>
</feature>
<dbReference type="Proteomes" id="UP001299546">
    <property type="component" value="Unassembled WGS sequence"/>
</dbReference>
<dbReference type="PIRSF" id="PIRSF016636">
    <property type="entry name" value="AlgI_DltB"/>
    <property type="match status" value="1"/>
</dbReference>
<organism evidence="9 10">
    <name type="scientific">Bariatricus massiliensis</name>
    <dbReference type="NCBI Taxonomy" id="1745713"/>
    <lineage>
        <taxon>Bacteria</taxon>
        <taxon>Bacillati</taxon>
        <taxon>Bacillota</taxon>
        <taxon>Clostridia</taxon>
        <taxon>Lachnospirales</taxon>
        <taxon>Lachnospiraceae</taxon>
        <taxon>Bariatricus</taxon>
    </lineage>
</organism>
<feature type="transmembrane region" description="Helical" evidence="8">
    <location>
        <begin position="354"/>
        <end position="373"/>
    </location>
</feature>
<evidence type="ECO:0000313" key="9">
    <source>
        <dbReference type="EMBL" id="MCB7386583.1"/>
    </source>
</evidence>
<feature type="transmembrane region" description="Helical" evidence="8">
    <location>
        <begin position="7"/>
        <end position="24"/>
    </location>
</feature>
<evidence type="ECO:0000256" key="6">
    <source>
        <dbReference type="ARBA" id="ARBA00023136"/>
    </source>
</evidence>
<feature type="transmembrane region" description="Helical" evidence="8">
    <location>
        <begin position="116"/>
        <end position="134"/>
    </location>
</feature>
<keyword evidence="10" id="KW-1185">Reference proteome</keyword>
<evidence type="ECO:0000256" key="4">
    <source>
        <dbReference type="ARBA" id="ARBA00022692"/>
    </source>
</evidence>
<keyword evidence="4 8" id="KW-0812">Transmembrane</keyword>
<sequence length="468" mass="53658">MVFSSLVFLFTFLPITLLLYYLVPRKGKNLVLLLCSLVFYAWGEPVYIFLMIISILFNYFSGLDIARKRGKKKAVRRSLLYAVAVNLLILGFFKYYGFLIENLNMILPVHIPYRSLALPIGISFYTFQTLSYLVDLYRGKVEVQTNLISFGTYVTMFPQLIAGPIVRYADMEEQLKNRQETASKFGQGAVYFLVGLSKKIVIANTIGALYSEIAAMPGTRVSVVTAWLGCLAFTFQIYFDFSGYSDMAIGLGKMFGFEFRKNFDYPYISRSVTEFWRRWHISLGSWFREYVYIPLGGNRVGVPRHLLNLLIVWFLTGLWHGANWTFVVWGVYYGLILVIEKYLTGRFLEKLPEVVRMIYNMLLVMIGWVIFFSPDIASALSYLGRMFGVAAAGFIDRQALYFIKSNWMLILAAVIGSTPIMHRIAGLLLYDEEQPRPGVCAVLYGGMFLICVAFLVAEAYNPFLYFRF</sequence>
<comment type="subcellular location">
    <subcellularLocation>
        <location evidence="1">Cell membrane</location>
        <topology evidence="1">Multi-pass membrane protein</topology>
    </subcellularLocation>
</comment>
<dbReference type="PIRSF" id="PIRSF500217">
    <property type="entry name" value="AlgI"/>
    <property type="match status" value="1"/>
</dbReference>
<name>A0ABS8DDT0_9FIRM</name>
<feature type="transmembrane region" description="Helical" evidence="8">
    <location>
        <begin position="221"/>
        <end position="239"/>
    </location>
</feature>
<feature type="transmembrane region" description="Helical" evidence="8">
    <location>
        <begin position="379"/>
        <end position="395"/>
    </location>
</feature>
<dbReference type="InterPro" id="IPR004299">
    <property type="entry name" value="MBOAT_fam"/>
</dbReference>
<keyword evidence="7" id="KW-0012">Acyltransferase</keyword>
<evidence type="ECO:0000256" key="8">
    <source>
        <dbReference type="SAM" id="Phobius"/>
    </source>
</evidence>
<dbReference type="PANTHER" id="PTHR13285">
    <property type="entry name" value="ACYLTRANSFERASE"/>
    <property type="match status" value="1"/>
</dbReference>
<dbReference type="InterPro" id="IPR024194">
    <property type="entry name" value="Ac/AlaTfrase_AlgI/DltB"/>
</dbReference>
<evidence type="ECO:0000313" key="10">
    <source>
        <dbReference type="Proteomes" id="UP001299546"/>
    </source>
</evidence>
<dbReference type="RefSeq" id="WP_066736656.1">
    <property type="nucleotide sequence ID" value="NZ_JAJCIQ010000002.1"/>
</dbReference>
<keyword evidence="3 7" id="KW-1003">Cell membrane</keyword>
<gene>
    <name evidence="9" type="ORF">LIZ65_04725</name>
</gene>
<feature type="transmembrane region" description="Helical" evidence="8">
    <location>
        <begin position="189"/>
        <end position="209"/>
    </location>
</feature>
<comment type="caution">
    <text evidence="9">The sequence shown here is derived from an EMBL/GenBank/DDBJ whole genome shotgun (WGS) entry which is preliminary data.</text>
</comment>
<accession>A0ABS8DDT0</accession>
<proteinExistence type="inferred from homology"/>
<evidence type="ECO:0000256" key="2">
    <source>
        <dbReference type="ARBA" id="ARBA00010323"/>
    </source>
</evidence>
<dbReference type="InterPro" id="IPR028362">
    <property type="entry name" value="AlgI"/>
</dbReference>
<dbReference type="Pfam" id="PF03062">
    <property type="entry name" value="MBOAT"/>
    <property type="match status" value="1"/>
</dbReference>
<feature type="transmembrane region" description="Helical" evidence="8">
    <location>
        <begin position="310"/>
        <end position="333"/>
    </location>
</feature>
<feature type="transmembrane region" description="Helical" evidence="8">
    <location>
        <begin position="146"/>
        <end position="169"/>
    </location>
</feature>
<feature type="transmembrane region" description="Helical" evidence="8">
    <location>
        <begin position="407"/>
        <end position="430"/>
    </location>
</feature>
<keyword evidence="6 7" id="KW-0472">Membrane</keyword>
<evidence type="ECO:0000256" key="1">
    <source>
        <dbReference type="ARBA" id="ARBA00004651"/>
    </source>
</evidence>
<keyword evidence="7" id="KW-0808">Transferase</keyword>
<feature type="transmembrane region" description="Helical" evidence="8">
    <location>
        <begin position="30"/>
        <end position="57"/>
    </location>
</feature>
<feature type="transmembrane region" description="Helical" evidence="8">
    <location>
        <begin position="442"/>
        <end position="466"/>
    </location>
</feature>
<evidence type="ECO:0000256" key="3">
    <source>
        <dbReference type="ARBA" id="ARBA00022475"/>
    </source>
</evidence>
<reference evidence="9 10" key="1">
    <citation type="submission" date="2021-10" db="EMBL/GenBank/DDBJ databases">
        <title>Collection of gut derived symbiotic bacterial strains cultured from healthy donors.</title>
        <authorList>
            <person name="Lin H."/>
            <person name="Littmann E."/>
            <person name="Kohout C."/>
            <person name="Pamer E.G."/>
        </authorList>
    </citation>
    <scope>NUCLEOTIDE SEQUENCE [LARGE SCALE GENOMIC DNA]</scope>
    <source>
        <strain evidence="9 10">DFI.1.165</strain>
    </source>
</reference>
<protein>
    <submittedName>
        <fullName evidence="9">MBOAT family protein</fullName>
    </submittedName>
</protein>
<dbReference type="PANTHER" id="PTHR13285:SF18">
    <property type="entry name" value="PROTEIN-CYSTEINE N-PALMITOYLTRANSFERASE RASP"/>
    <property type="match status" value="1"/>
</dbReference>
<comment type="similarity">
    <text evidence="2 7">Belongs to the membrane-bound acyltransferase family.</text>
</comment>
<evidence type="ECO:0000256" key="5">
    <source>
        <dbReference type="ARBA" id="ARBA00022989"/>
    </source>
</evidence>
<dbReference type="InterPro" id="IPR051085">
    <property type="entry name" value="MB_O-acyltransferase"/>
</dbReference>
<keyword evidence="5 8" id="KW-1133">Transmembrane helix</keyword>
<evidence type="ECO:0000256" key="7">
    <source>
        <dbReference type="PIRNR" id="PIRNR016636"/>
    </source>
</evidence>
<dbReference type="EMBL" id="JAJCIS010000002">
    <property type="protein sequence ID" value="MCB7386583.1"/>
    <property type="molecule type" value="Genomic_DNA"/>
</dbReference>